<dbReference type="EMBL" id="FNGE01000004">
    <property type="protein sequence ID" value="SDK94557.1"/>
    <property type="molecule type" value="Genomic_DNA"/>
</dbReference>
<keyword evidence="4" id="KW-0067">ATP-binding</keyword>
<evidence type="ECO:0000256" key="2">
    <source>
        <dbReference type="ARBA" id="ARBA00022741"/>
    </source>
</evidence>
<sequence length="621" mass="67865">MNAPMREGPVPSQFAPPGGGFRAEDILNLLRRNIWMIVAICATTLGVTASYLSVQPDIYRAQAAMELTNAEVRLSQIDAQFESYELNSARIATVMDVLRSRNFAQTVATNLDLFDNQTFLPRPKDQPAPDKETWKRMVVDHLLASYSVHRAGESFVITVQTEAQDPQTAARLANGIVRNFVETSVRDQSKVIDNSVAYLRGQVNALGEELSQKEVELAELIRTSALDDADLPVQLRRELNHLSSVLANLEADGQGQGAEAGQIREQIAALGSQLDERTRNDLAKNRLERYLDLLSTRYQTAIERLNEIEPRKDILQADARQISKAEVPVAPAAPNRGTTLAVVLAASLVLGFLLALLRGALKRTVEDGAQATQISGRPNLATIPHVRRRGVLARRHDPVGFLRRFPRSGFSESLRSFFTIWSSQRRDSDAPKLVMVTSAAQDEGKSTIASAFAASAALDGLRVLLLDFDSRHAGASDILHVQAEGLPVAALADGSASWREAVRPVPDFERLDVLSFPAGTSWTSRLISAFAARVVPDMREDYDLVVLDTPPALSSADAVRFGTIADEALVVVRAGQTTEGALQATIQKLERAGIVVGGTVVNDIEPRRYRQHNHGAGYEYA</sequence>
<dbReference type="Gene3D" id="3.40.50.300">
    <property type="entry name" value="P-loop containing nucleotide triphosphate hydrolases"/>
    <property type="match status" value="1"/>
</dbReference>
<dbReference type="PANTHER" id="PTHR32309">
    <property type="entry name" value="TYROSINE-PROTEIN KINASE"/>
    <property type="match status" value="1"/>
</dbReference>
<evidence type="ECO:0000259" key="6">
    <source>
        <dbReference type="Pfam" id="PF13614"/>
    </source>
</evidence>
<dbReference type="AlphaFoldDB" id="A0A1G9G1S6"/>
<accession>A0A1G9G1S6</accession>
<dbReference type="InterPro" id="IPR025669">
    <property type="entry name" value="AAA_dom"/>
</dbReference>
<evidence type="ECO:0000256" key="3">
    <source>
        <dbReference type="ARBA" id="ARBA00022777"/>
    </source>
</evidence>
<dbReference type="SUPFAM" id="SSF52540">
    <property type="entry name" value="P-loop containing nucleoside triphosphate hydrolases"/>
    <property type="match status" value="1"/>
</dbReference>
<keyword evidence="3" id="KW-0418">Kinase</keyword>
<keyword evidence="1" id="KW-0808">Transferase</keyword>
<keyword evidence="2" id="KW-0547">Nucleotide-binding</keyword>
<evidence type="ECO:0000313" key="8">
    <source>
        <dbReference type="Proteomes" id="UP000199555"/>
    </source>
</evidence>
<dbReference type="OrthoDB" id="230260at2"/>
<dbReference type="CDD" id="cd05387">
    <property type="entry name" value="BY-kinase"/>
    <property type="match status" value="1"/>
</dbReference>
<evidence type="ECO:0000313" key="7">
    <source>
        <dbReference type="EMBL" id="SDK94557.1"/>
    </source>
</evidence>
<gene>
    <name evidence="7" type="ORF">SAMN04487971_104182</name>
</gene>
<dbReference type="InterPro" id="IPR027417">
    <property type="entry name" value="P-loop_NTPase"/>
</dbReference>
<reference evidence="8" key="1">
    <citation type="submission" date="2016-10" db="EMBL/GenBank/DDBJ databases">
        <authorList>
            <person name="Varghese N."/>
            <person name="Submissions S."/>
        </authorList>
    </citation>
    <scope>NUCLEOTIDE SEQUENCE [LARGE SCALE GENOMIC DNA]</scope>
    <source>
        <strain evidence="8">CGMCC 1.7655</strain>
    </source>
</reference>
<dbReference type="InterPro" id="IPR050445">
    <property type="entry name" value="Bact_polysacc_biosynth/exp"/>
</dbReference>
<keyword evidence="8" id="KW-1185">Reference proteome</keyword>
<dbReference type="Pfam" id="PF13614">
    <property type="entry name" value="AAA_31"/>
    <property type="match status" value="1"/>
</dbReference>
<feature type="domain" description="AAA" evidence="6">
    <location>
        <begin position="444"/>
        <end position="590"/>
    </location>
</feature>
<dbReference type="STRING" id="525640.SAMN04487971_104182"/>
<evidence type="ECO:0000256" key="5">
    <source>
        <dbReference type="ARBA" id="ARBA00023137"/>
    </source>
</evidence>
<evidence type="ECO:0000256" key="4">
    <source>
        <dbReference type="ARBA" id="ARBA00022840"/>
    </source>
</evidence>
<dbReference type="InterPro" id="IPR005702">
    <property type="entry name" value="Wzc-like_C"/>
</dbReference>
<keyword evidence="5" id="KW-0829">Tyrosine-protein kinase</keyword>
<protein>
    <submittedName>
        <fullName evidence="7">Chromosome partitioning ATPase, Mrp family, contains Fe-S cluster</fullName>
    </submittedName>
</protein>
<organism evidence="7 8">
    <name type="scientific">Paracoccus chinensis</name>
    <dbReference type="NCBI Taxonomy" id="525640"/>
    <lineage>
        <taxon>Bacteria</taxon>
        <taxon>Pseudomonadati</taxon>
        <taxon>Pseudomonadota</taxon>
        <taxon>Alphaproteobacteria</taxon>
        <taxon>Rhodobacterales</taxon>
        <taxon>Paracoccaceae</taxon>
        <taxon>Paracoccus</taxon>
    </lineage>
</organism>
<dbReference type="RefSeq" id="WP_090753976.1">
    <property type="nucleotide sequence ID" value="NZ_FNGE01000004.1"/>
</dbReference>
<name>A0A1G9G1S6_9RHOB</name>
<evidence type="ECO:0000256" key="1">
    <source>
        <dbReference type="ARBA" id="ARBA00022679"/>
    </source>
</evidence>
<dbReference type="PANTHER" id="PTHR32309:SF31">
    <property type="entry name" value="CAPSULAR EXOPOLYSACCHARIDE FAMILY"/>
    <property type="match status" value="1"/>
</dbReference>
<dbReference type="Proteomes" id="UP000199555">
    <property type="component" value="Unassembled WGS sequence"/>
</dbReference>
<proteinExistence type="predicted"/>